<evidence type="ECO:0000256" key="6">
    <source>
        <dbReference type="ARBA" id="ARBA00022946"/>
    </source>
</evidence>
<dbReference type="Gene3D" id="1.10.287.280">
    <property type="match status" value="1"/>
</dbReference>
<reference evidence="16" key="2">
    <citation type="submission" date="2025-08" db="UniProtKB">
        <authorList>
            <consortium name="Ensembl"/>
        </authorList>
    </citation>
    <scope>IDENTIFICATION</scope>
    <source>
        <strain evidence="16">Hereford</strain>
    </source>
</reference>
<keyword evidence="5 13" id="KW-0548">Nucleotidyltransferase</keyword>
<dbReference type="PANTHER" id="PTHR10102">
    <property type="entry name" value="DNA-DIRECTED RNA POLYMERASE, MITOCHONDRIAL"/>
    <property type="match status" value="1"/>
</dbReference>
<dbReference type="GO" id="GO:0001018">
    <property type="term" value="F:mitochondrial promoter sequence-specific DNA binding"/>
    <property type="evidence" value="ECO:0000318"/>
    <property type="project" value="GO_Central"/>
</dbReference>
<dbReference type="SMART" id="SM01311">
    <property type="entry name" value="RPOL_N"/>
    <property type="match status" value="1"/>
</dbReference>
<evidence type="ECO:0000256" key="2">
    <source>
        <dbReference type="ARBA" id="ARBA00009493"/>
    </source>
</evidence>
<dbReference type="PROSITE" id="PS00900">
    <property type="entry name" value="RNA_POL_PHAGE_1"/>
    <property type="match status" value="1"/>
</dbReference>
<dbReference type="FunFam" id="1.25.40.10:FF:000785">
    <property type="entry name" value="DNA-directed RNA polymerase"/>
    <property type="match status" value="1"/>
</dbReference>
<dbReference type="Ensembl" id="ENSBTAT00000020034.6">
    <property type="protein sequence ID" value="ENSBTAP00000020034.6"/>
    <property type="gene ID" value="ENSBTAG00000015051.7"/>
</dbReference>
<feature type="repeat" description="PPR" evidence="12">
    <location>
        <begin position="247"/>
        <end position="281"/>
    </location>
</feature>
<reference evidence="16" key="3">
    <citation type="submission" date="2025-09" db="UniProtKB">
        <authorList>
            <consortium name="Ensembl"/>
        </authorList>
    </citation>
    <scope>IDENTIFICATION</scope>
    <source>
        <strain evidence="16">Hereford</strain>
    </source>
</reference>
<dbReference type="GeneTree" id="ENSGT00390000008060"/>
<dbReference type="FunFam" id="1.10.150.20:FF:000031">
    <property type="entry name" value="DNA-directed RNA polymerase"/>
    <property type="match status" value="1"/>
</dbReference>
<dbReference type="Reactome" id="R-BTA-163282">
    <property type="pathway name" value="Mitochondrial transcription initiation"/>
</dbReference>
<dbReference type="GeneID" id="504757"/>
<dbReference type="GO" id="GO:0003899">
    <property type="term" value="F:DNA-directed RNA polymerase activity"/>
    <property type="evidence" value="ECO:0000318"/>
    <property type="project" value="GO_Central"/>
</dbReference>
<dbReference type="Gene3D" id="1.10.1320.10">
    <property type="entry name" value="DNA-directed RNA polymerase, N-terminal domain"/>
    <property type="match status" value="1"/>
</dbReference>
<dbReference type="PaxDb" id="9913-ENSBTAP00000020034"/>
<dbReference type="Pfam" id="PF00940">
    <property type="entry name" value="RNA_pol"/>
    <property type="match status" value="1"/>
</dbReference>
<feature type="region of interest" description="Disordered" evidence="14">
    <location>
        <begin position="714"/>
        <end position="739"/>
    </location>
</feature>
<keyword evidence="3 13" id="KW-0240">DNA-directed RNA polymerase</keyword>
<dbReference type="SUPFAM" id="SSF56672">
    <property type="entry name" value="DNA/RNA polymerases"/>
    <property type="match status" value="1"/>
</dbReference>
<dbReference type="InterPro" id="IPR029262">
    <property type="entry name" value="RPOL_N"/>
</dbReference>
<evidence type="ECO:0000256" key="4">
    <source>
        <dbReference type="ARBA" id="ARBA00022679"/>
    </source>
</evidence>
<dbReference type="InterPro" id="IPR037159">
    <property type="entry name" value="RNA_POL_N_sf"/>
</dbReference>
<comment type="similarity">
    <text evidence="2 13">Belongs to the phage and mitochondrial RNA polymerase family.</text>
</comment>
<dbReference type="FunFam" id="1.10.287.280:FF:000001">
    <property type="entry name" value="DNA-directed RNA polymerase"/>
    <property type="match status" value="1"/>
</dbReference>
<dbReference type="InterPro" id="IPR043502">
    <property type="entry name" value="DNA/RNA_pol_sf"/>
</dbReference>
<reference evidence="16" key="1">
    <citation type="submission" date="2018-03" db="EMBL/GenBank/DDBJ databases">
        <title>ARS-UCD1.2.</title>
        <authorList>
            <person name="Rosen B.D."/>
            <person name="Bickhart D.M."/>
            <person name="Koren S."/>
            <person name="Schnabel R.D."/>
            <person name="Hall R."/>
            <person name="Zimin A."/>
            <person name="Dreischer C."/>
            <person name="Schultheiss S."/>
            <person name="Schroeder S.G."/>
            <person name="Elsik C.G."/>
            <person name="Couldrey C."/>
            <person name="Liu G.E."/>
            <person name="Van Tassell C.P."/>
            <person name="Phillippy A.M."/>
            <person name="Smith T.P.L."/>
            <person name="Medrano J.F."/>
        </authorList>
    </citation>
    <scope>NUCLEOTIDE SEQUENCE [LARGE SCALE GENOMIC DNA]</scope>
    <source>
        <strain evidence="16">Hereford</strain>
    </source>
</reference>
<sequence>MSALRCGRRAAGLRRALWPKGHPCFLAEEGTLGGVWGRKRSLSASACEQDRRKGCGHAELLEVLEARVRQLQAEGTAEEVMVKRVAMAQAPEAGGIWPPRQAPVGAEGAAPVLSSHWVQKLDKDQQLIEKRLQQLEGKLPKIVEKSTWEKRLRMEPRLLSRKLAGQLQQWERKRPQSPWEEQLARLLQEAPKKLSREADEGSESRLEGQRQKLLAFLECCLLTGHLPLAHHVLVAQHSRAPQQQLLTLPMYNTVMLGWARQGSFKELMYVFFMLKDAGLAPDLLSYAAALQCMGRLDQDAGTIRRCLKQMEQDGLSLQGLFSAVPLSTEEREELLRAVRKARPAFSPQPPPPPPPQVNTSPLLQEIYAKDPSVSYPKLHLSLKELQGLFRQQLGVEMATTVTVESVEKAPLLTEEVLQARKTLAALRAEWESVLSLELQETKESEARAAAEGRPSLFPYLCLLSEKELVGLLLQTLQALPSHGESLFFLAHELGVRVLKRKRLRNQVEELEQRYFEYLHLLASDTQVAEPCLPRQRWEALGVPEAPPEQPWPVSVLVQLGKQLAEVLVRAVQMPSSLAAPRGPSTLIPVLYHVYSFRSFRQIGILKPHPAFTQLQETAAERTLIFESTEVPMLCPPLPWTSPHSGAFLLSPTKMMRSLEGTQQHQLLLERCPPAELHGALDALTQLGNCAWRVNGRVLDLVLDLFRDKGCPRLGVPAPPTEAPRPPEGRQTPKGCLLPEASPADKAEMRRELARRLKVAREMQSLRADALYRLSLAQHLRNHVFWLPHNMDFRGRTYPCSPHFNHLGSDLARALLEFAQGRPLGPHGLDWLKIHLINLTGLKKRESLQTRRDYADAVMEDILDSAERPMTGRKWWMEADEPWQTLACCMEIAQVVHSPDPTTYISHFPVHQDGSCNGLQHYAALGRDSTGATSVNLSPSDLPQDVYSEVAAQVEVFRRQDAKQGVRVAQVLEGFISRKVVKQTVMTVVYGVTRYGGRLQIEKRLRELEDFPQEFVWEASHYLVRQVFNSLQEMFSGTRSIQRWLTESARLISLTGSAVEWITPLGVPIIQPYHRDSKVMVRAIKGGLQSLTFSSSVDTNQKPNTLKQKNGFPPNFIHSLDSTHMMLTALYCYRKGLTFVSVHDCFWTHAADVGVMNQVCREQFVRLHSQPILHDLSRFLIKRFCSDSRTSKSMWVSRLKDTLLSVPPTGTFDLDQVKRSTFFFS</sequence>
<dbReference type="GO" id="GO:0006390">
    <property type="term" value="P:mitochondrial transcription"/>
    <property type="evidence" value="ECO:0000318"/>
    <property type="project" value="GO_Central"/>
</dbReference>
<dbReference type="VGNC" id="VGNC:33154">
    <property type="gene designation" value="POLRMT"/>
</dbReference>
<evidence type="ECO:0000313" key="18">
    <source>
        <dbReference type="VGNC" id="VGNC:33154"/>
    </source>
</evidence>
<protein>
    <recommendedName>
        <fullName evidence="13">DNA-directed RNA polymerase</fullName>
        <ecNumber evidence="13">2.7.7.6</ecNumber>
    </recommendedName>
</protein>
<dbReference type="SMR" id="E1BCZ0"/>
<evidence type="ECO:0000256" key="3">
    <source>
        <dbReference type="ARBA" id="ARBA00022478"/>
    </source>
</evidence>
<evidence type="ECO:0000259" key="15">
    <source>
        <dbReference type="SMART" id="SM01311"/>
    </source>
</evidence>
<dbReference type="GO" id="GO:0042645">
    <property type="term" value="C:mitochondrial nucleoid"/>
    <property type="evidence" value="ECO:0007669"/>
    <property type="project" value="Ensembl"/>
</dbReference>
<dbReference type="GO" id="GO:0000175">
    <property type="term" value="F:3'-5'-RNA exonuclease activity"/>
    <property type="evidence" value="ECO:0007669"/>
    <property type="project" value="Ensembl"/>
</dbReference>
<evidence type="ECO:0000256" key="12">
    <source>
        <dbReference type="PROSITE-ProRule" id="PRU00708"/>
    </source>
</evidence>
<accession>E1BCZ0</accession>
<evidence type="ECO:0000256" key="7">
    <source>
        <dbReference type="ARBA" id="ARBA00023128"/>
    </source>
</evidence>
<comment type="subunit">
    <text evidence="11">Homodimer. Component of the mitochondrial transcription initiation complex, composed at least of TFB2M, TFAM and POLRMT. In this complex TFAM recruits POLRMT to the promoter whereas TFB2M induces structural changes in POLRMT to enable promoter opening and trapping of the DNA non-template strand. Upon metabolic stress, forms a complex composed of FOXO3, SIRT3 and mitochondrial RNA polymerase POLRMT; the complex is recruited to mtDNA in a SIRT3-dependent manner. Also forms a complex composed of FOXO3, SIRT3, TFAM and POLRMT. Interacts with TFB1M and TFB2M, leading to the stimulation of transcription. Interacts with TEFM. Interacts with MTRES1.</text>
</comment>
<dbReference type="PANTHER" id="PTHR10102:SF0">
    <property type="entry name" value="DNA-DIRECTED RNA POLYMERASE, MITOCHONDRIAL"/>
    <property type="match status" value="1"/>
</dbReference>
<feature type="compositionally biased region" description="Pro residues" evidence="14">
    <location>
        <begin position="716"/>
        <end position="725"/>
    </location>
</feature>
<dbReference type="EC" id="2.7.7.6" evidence="13"/>
<name>E1BCZ0_BOVIN</name>
<evidence type="ECO:0000256" key="11">
    <source>
        <dbReference type="ARBA" id="ARBA00063316"/>
    </source>
</evidence>
<dbReference type="Gene3D" id="1.10.150.20">
    <property type="entry name" value="5' to 3' exonuclease, C-terminal subdomain"/>
    <property type="match status" value="1"/>
</dbReference>
<keyword evidence="17" id="KW-1185">Reference proteome</keyword>
<evidence type="ECO:0000256" key="9">
    <source>
        <dbReference type="ARBA" id="ARBA00048552"/>
    </source>
</evidence>
<evidence type="ECO:0000256" key="1">
    <source>
        <dbReference type="ARBA" id="ARBA00004173"/>
    </source>
</evidence>
<comment type="subcellular location">
    <subcellularLocation>
        <location evidence="1">Mitochondrion</location>
    </subcellularLocation>
</comment>
<dbReference type="OMA" id="WWAKSDE"/>
<dbReference type="InterPro" id="IPR002885">
    <property type="entry name" value="PPR_rpt"/>
</dbReference>
<keyword evidence="8 13" id="KW-0804">Transcription</keyword>
<dbReference type="CTD" id="5442"/>
<evidence type="ECO:0000256" key="14">
    <source>
        <dbReference type="SAM" id="MobiDB-lite"/>
    </source>
</evidence>
<evidence type="ECO:0000313" key="17">
    <source>
        <dbReference type="Proteomes" id="UP000009136"/>
    </source>
</evidence>
<dbReference type="PROSITE" id="PS00489">
    <property type="entry name" value="RNA_POL_PHAGE_2"/>
    <property type="match status" value="1"/>
</dbReference>
<evidence type="ECO:0000313" key="16">
    <source>
        <dbReference type="Ensembl" id="ENSBTAP00000020034.6"/>
    </source>
</evidence>
<dbReference type="GO" id="GO:0006391">
    <property type="term" value="P:transcription initiation at mitochondrial promoter"/>
    <property type="evidence" value="ECO:0007669"/>
    <property type="project" value="Ensembl"/>
</dbReference>
<dbReference type="Proteomes" id="UP000009136">
    <property type="component" value="Chromosome 7"/>
</dbReference>
<dbReference type="KEGG" id="bta:504757"/>
<keyword evidence="4 13" id="KW-0808">Transferase</keyword>
<gene>
    <name evidence="16 18" type="primary">POLRMT</name>
</gene>
<dbReference type="FunFam" id="1.10.1320.10:FF:000002">
    <property type="entry name" value="DNA-directed RNA polymerase"/>
    <property type="match status" value="1"/>
</dbReference>
<dbReference type="Gene3D" id="1.25.40.10">
    <property type="entry name" value="Tetratricopeptide repeat domain"/>
    <property type="match status" value="1"/>
</dbReference>
<dbReference type="RefSeq" id="NP_001192480.3">
    <property type="nucleotide sequence ID" value="NM_001205551.3"/>
</dbReference>
<dbReference type="InParanoid" id="E1BCZ0"/>
<dbReference type="FunCoup" id="E1BCZ0">
    <property type="interactions" value="1713"/>
</dbReference>
<dbReference type="Bgee" id="ENSBTAG00000015051">
    <property type="expression patterns" value="Expressed in digestive system secreted substance and 104 other cell types or tissues"/>
</dbReference>
<dbReference type="VEuPathDB" id="HostDB:ENSBTAG00000015051"/>
<evidence type="ECO:0000256" key="8">
    <source>
        <dbReference type="ARBA" id="ARBA00023163"/>
    </source>
</evidence>
<comment type="function">
    <text evidence="13">DNA-dependent RNA polymerase catalyzes the transcription of DNA into RNA using the four ribonucleoside triphosphates as substrates.</text>
</comment>
<dbReference type="InterPro" id="IPR046950">
    <property type="entry name" value="DNA-dir_Rpol_C_phage-type"/>
</dbReference>
<dbReference type="HOGENOM" id="CLU_003364_2_1_1"/>
<dbReference type="STRING" id="9913.ENSBTAP00000020034"/>
<dbReference type="OrthoDB" id="276422at2759"/>
<dbReference type="AlphaFoldDB" id="E1BCZ0"/>
<dbReference type="eggNOG" id="KOG1038">
    <property type="taxonomic scope" value="Eukaryota"/>
</dbReference>
<evidence type="ECO:0000256" key="5">
    <source>
        <dbReference type="ARBA" id="ARBA00022695"/>
    </source>
</evidence>
<dbReference type="PROSITE" id="PS51375">
    <property type="entry name" value="PPR"/>
    <property type="match status" value="1"/>
</dbReference>
<dbReference type="Reactome" id="R-BTA-9913635">
    <property type="pathway name" value="Strand-asynchronous mitochondrial DNA replication"/>
</dbReference>
<feature type="domain" description="DNA-directed RNA polymerase N-terminal" evidence="15">
    <location>
        <begin position="390"/>
        <end position="688"/>
    </location>
</feature>
<keyword evidence="6" id="KW-0809">Transit peptide</keyword>
<dbReference type="InterPro" id="IPR002092">
    <property type="entry name" value="DNA-dir_Rpol_phage-type"/>
</dbReference>
<proteinExistence type="inferred from homology"/>
<dbReference type="GO" id="GO:0034245">
    <property type="term" value="C:mitochondrial DNA-directed RNA polymerase complex"/>
    <property type="evidence" value="ECO:0000318"/>
    <property type="project" value="GO_Central"/>
</dbReference>
<organism evidence="16 17">
    <name type="scientific">Bos taurus</name>
    <name type="common">Bovine</name>
    <dbReference type="NCBI Taxonomy" id="9913"/>
    <lineage>
        <taxon>Eukaryota</taxon>
        <taxon>Metazoa</taxon>
        <taxon>Chordata</taxon>
        <taxon>Craniata</taxon>
        <taxon>Vertebrata</taxon>
        <taxon>Euteleostomi</taxon>
        <taxon>Mammalia</taxon>
        <taxon>Eutheria</taxon>
        <taxon>Laurasiatheria</taxon>
        <taxon>Artiodactyla</taxon>
        <taxon>Ruminantia</taxon>
        <taxon>Pecora</taxon>
        <taxon>Bovidae</taxon>
        <taxon>Bovinae</taxon>
        <taxon>Bos</taxon>
    </lineage>
</organism>
<comment type="catalytic activity">
    <reaction evidence="9 13">
        <text>RNA(n) + a ribonucleoside 5'-triphosphate = RNA(n+1) + diphosphate</text>
        <dbReference type="Rhea" id="RHEA:21248"/>
        <dbReference type="Rhea" id="RHEA-COMP:14527"/>
        <dbReference type="Rhea" id="RHEA-COMP:17342"/>
        <dbReference type="ChEBI" id="CHEBI:33019"/>
        <dbReference type="ChEBI" id="CHEBI:61557"/>
        <dbReference type="ChEBI" id="CHEBI:140395"/>
        <dbReference type="EC" id="2.7.7.6"/>
    </reaction>
</comment>
<dbReference type="InterPro" id="IPR011990">
    <property type="entry name" value="TPR-like_helical_dom_sf"/>
</dbReference>
<dbReference type="Pfam" id="PF14700">
    <property type="entry name" value="RPOL_N"/>
    <property type="match status" value="1"/>
</dbReference>
<evidence type="ECO:0000256" key="10">
    <source>
        <dbReference type="ARBA" id="ARBA00057821"/>
    </source>
</evidence>
<keyword evidence="7" id="KW-0496">Mitochondrion</keyword>
<comment type="function">
    <text evidence="10">DNA-dependent RNA polymerase catalyzes the transcription of mitochondrial DNA into RNA using the four ribonucleoside triphosphates as substrates. Component of the mitochondrial transcription initiation complex, composed at least of TFB2M, TFAM and POLRMT that is required for basal transcription of mitochondrial DNA. In this complex, TFAM recruits POLRMT to a specific promoter whereas TFB2M induces structural changes in POLRMT to enable promoter opening and trapping of the DNA non-template strand. Has DNA primase activity. Catalyzes the synthesis of short RNA primers that are necessary for the initiation of lagging-strand DNA synthesis from the origin of light-strand DNA replication (OriL).</text>
</comment>
<evidence type="ECO:0000256" key="13">
    <source>
        <dbReference type="RuleBase" id="RU003805"/>
    </source>
</evidence>